<reference evidence="3 4" key="1">
    <citation type="submission" date="2022-10" db="EMBL/GenBank/DDBJ databases">
        <title>Luteolibacter arcticus strain CCTCC AB 2014275, whole genome shotgun sequencing project.</title>
        <authorList>
            <person name="Zhao G."/>
            <person name="Shen L."/>
        </authorList>
    </citation>
    <scope>NUCLEOTIDE SEQUENCE [LARGE SCALE GENOMIC DNA]</scope>
    <source>
        <strain evidence="3 4">CCTCC AB 2014275</strain>
    </source>
</reference>
<keyword evidence="4" id="KW-1185">Reference proteome</keyword>
<evidence type="ECO:0008006" key="5">
    <source>
        <dbReference type="Google" id="ProtNLM"/>
    </source>
</evidence>
<evidence type="ECO:0000313" key="3">
    <source>
        <dbReference type="EMBL" id="MCW1921087.1"/>
    </source>
</evidence>
<dbReference type="EMBL" id="JAPDDT010000001">
    <property type="protein sequence ID" value="MCW1921087.1"/>
    <property type="molecule type" value="Genomic_DNA"/>
</dbReference>
<gene>
    <name evidence="3" type="ORF">OKA05_00890</name>
</gene>
<feature type="chain" id="PRO_5045603217" description="Lipoprotein" evidence="2">
    <location>
        <begin position="26"/>
        <end position="156"/>
    </location>
</feature>
<evidence type="ECO:0000256" key="1">
    <source>
        <dbReference type="SAM" id="MobiDB-lite"/>
    </source>
</evidence>
<comment type="caution">
    <text evidence="3">The sequence shown here is derived from an EMBL/GenBank/DDBJ whole genome shotgun (WGS) entry which is preliminary data.</text>
</comment>
<evidence type="ECO:0000313" key="4">
    <source>
        <dbReference type="Proteomes" id="UP001320876"/>
    </source>
</evidence>
<keyword evidence="2" id="KW-0732">Signal</keyword>
<proteinExistence type="predicted"/>
<protein>
    <recommendedName>
        <fullName evidence="5">Lipoprotein</fullName>
    </recommendedName>
</protein>
<dbReference type="Proteomes" id="UP001320876">
    <property type="component" value="Unassembled WGS sequence"/>
</dbReference>
<sequence length="156" mass="17170">MKILLRLAAPVLMLLPACMPCGNKAPPLIPVGIKMNRVSIGIFGSSNTIDLSSDETEKLLHLLADCRKCVPEYPPGMMVSPDMRYFLRIQTGPKPEIDDPGVAFTSSRNLLHAQCLHVGAEAAIKRLLERHMNKLDDLAESEDREENRSTSPHGSP</sequence>
<feature type="signal peptide" evidence="2">
    <location>
        <begin position="1"/>
        <end position="25"/>
    </location>
</feature>
<accession>A0ABT3GBT2</accession>
<feature type="region of interest" description="Disordered" evidence="1">
    <location>
        <begin position="136"/>
        <end position="156"/>
    </location>
</feature>
<name>A0ABT3GBT2_9BACT</name>
<dbReference type="RefSeq" id="WP_264485196.1">
    <property type="nucleotide sequence ID" value="NZ_JAPDDT010000001.1"/>
</dbReference>
<evidence type="ECO:0000256" key="2">
    <source>
        <dbReference type="SAM" id="SignalP"/>
    </source>
</evidence>
<organism evidence="3 4">
    <name type="scientific">Luteolibacter arcticus</name>
    <dbReference type="NCBI Taxonomy" id="1581411"/>
    <lineage>
        <taxon>Bacteria</taxon>
        <taxon>Pseudomonadati</taxon>
        <taxon>Verrucomicrobiota</taxon>
        <taxon>Verrucomicrobiia</taxon>
        <taxon>Verrucomicrobiales</taxon>
        <taxon>Verrucomicrobiaceae</taxon>
        <taxon>Luteolibacter</taxon>
    </lineage>
</organism>